<evidence type="ECO:0000256" key="4">
    <source>
        <dbReference type="ARBA" id="ARBA00022776"/>
    </source>
</evidence>
<accession>A0A8H4EQX8</accession>
<evidence type="ECO:0000256" key="7">
    <source>
        <dbReference type="ARBA" id="ARBA00031069"/>
    </source>
</evidence>
<keyword evidence="3" id="KW-0132">Cell division</keyword>
<evidence type="ECO:0000256" key="1">
    <source>
        <dbReference type="ARBA" id="ARBA00007450"/>
    </source>
</evidence>
<dbReference type="GO" id="GO:0005680">
    <property type="term" value="C:anaphase-promoting complex"/>
    <property type="evidence" value="ECO:0007669"/>
    <property type="project" value="InterPro"/>
</dbReference>
<keyword evidence="5" id="KW-0833">Ubl conjugation pathway</keyword>
<organism evidence="10 11">
    <name type="scientific">Gigaspora margarita</name>
    <dbReference type="NCBI Taxonomy" id="4874"/>
    <lineage>
        <taxon>Eukaryota</taxon>
        <taxon>Fungi</taxon>
        <taxon>Fungi incertae sedis</taxon>
        <taxon>Mucoromycota</taxon>
        <taxon>Glomeromycotina</taxon>
        <taxon>Glomeromycetes</taxon>
        <taxon>Diversisporales</taxon>
        <taxon>Gigasporaceae</taxon>
        <taxon>Gigaspora</taxon>
    </lineage>
</organism>
<evidence type="ECO:0000313" key="10">
    <source>
        <dbReference type="EMBL" id="KAF0538292.1"/>
    </source>
</evidence>
<evidence type="ECO:0000313" key="11">
    <source>
        <dbReference type="Proteomes" id="UP000439903"/>
    </source>
</evidence>
<dbReference type="Pfam" id="PF12862">
    <property type="entry name" value="ANAPC5"/>
    <property type="match status" value="1"/>
</dbReference>
<keyword evidence="4" id="KW-0498">Mitosis</keyword>
<keyword evidence="11" id="KW-1185">Reference proteome</keyword>
<reference evidence="10 11" key="1">
    <citation type="journal article" date="2019" name="Environ. Microbiol.">
        <title>At the nexus of three kingdoms: the genome of the mycorrhizal fungus Gigaspora margarita provides insights into plant, endobacterial and fungal interactions.</title>
        <authorList>
            <person name="Venice F."/>
            <person name="Ghignone S."/>
            <person name="Salvioli di Fossalunga A."/>
            <person name="Amselem J."/>
            <person name="Novero M."/>
            <person name="Xianan X."/>
            <person name="Sedzielewska Toro K."/>
            <person name="Morin E."/>
            <person name="Lipzen A."/>
            <person name="Grigoriev I.V."/>
            <person name="Henrissat B."/>
            <person name="Martin F.M."/>
            <person name="Bonfante P."/>
        </authorList>
    </citation>
    <scope>NUCLEOTIDE SEQUENCE [LARGE SCALE GENOMIC DNA]</scope>
    <source>
        <strain evidence="10 11">BEG34</strain>
    </source>
</reference>
<gene>
    <name evidence="10" type="ORF">F8M41_007977</name>
</gene>
<evidence type="ECO:0000256" key="5">
    <source>
        <dbReference type="ARBA" id="ARBA00022786"/>
    </source>
</evidence>
<dbReference type="PANTHER" id="PTHR12830:SF9">
    <property type="entry name" value="ANAPHASE-PROMOTING COMPLEX SUBUNIT 5"/>
    <property type="match status" value="1"/>
</dbReference>
<dbReference type="UniPathway" id="UPA00143"/>
<comment type="caution">
    <text evidence="10">The sequence shown here is derived from an EMBL/GenBank/DDBJ whole genome shotgun (WGS) entry which is preliminary data.</text>
</comment>
<comment type="function">
    <text evidence="8">Component of the anaphase promoting complex/cyclosome (APC/C), a cell cycle-regulated E3 ubiquitin ligase that controls progression through mitosis and the G1 phase of the cell cycle. The APC/C complex acts by mediating ubiquitination and subsequent degradation of target proteins: it mainly mediates the formation of 'Lys-11'-linked polyubiquitin chains and, to a lower extent, the formation of 'Lys-48'- and 'Lys-63'-linked polyubiquitin chains. The APC/C complex catalyzes assembly of branched 'Lys-11'-/'Lys-48'-linked branched ubiquitin chains on target proteins.</text>
</comment>
<dbReference type="InterPro" id="IPR026000">
    <property type="entry name" value="Apc5_dom"/>
</dbReference>
<feature type="domain" description="Anaphase-promoting complex subunit 5" evidence="9">
    <location>
        <begin position="249"/>
        <end position="339"/>
    </location>
</feature>
<dbReference type="GO" id="GO:0045842">
    <property type="term" value="P:positive regulation of mitotic metaphase/anaphase transition"/>
    <property type="evidence" value="ECO:0007669"/>
    <property type="project" value="TreeGrafter"/>
</dbReference>
<dbReference type="InterPro" id="IPR011990">
    <property type="entry name" value="TPR-like_helical_dom_sf"/>
</dbReference>
<name>A0A8H4EQX8_GIGMA</name>
<evidence type="ECO:0000259" key="9">
    <source>
        <dbReference type="Pfam" id="PF12862"/>
    </source>
</evidence>
<dbReference type="PANTHER" id="PTHR12830">
    <property type="entry name" value="ANAPHASE-PROMOTING COMPLEX SUBUNIT 5"/>
    <property type="match status" value="1"/>
</dbReference>
<dbReference type="Proteomes" id="UP000439903">
    <property type="component" value="Unassembled WGS sequence"/>
</dbReference>
<dbReference type="AlphaFoldDB" id="A0A8H4EQX8"/>
<dbReference type="OrthoDB" id="2504561at2759"/>
<evidence type="ECO:0000256" key="3">
    <source>
        <dbReference type="ARBA" id="ARBA00022618"/>
    </source>
</evidence>
<proteinExistence type="inferred from homology"/>
<comment type="similarity">
    <text evidence="1">Belongs to the APC5 family.</text>
</comment>
<dbReference type="GO" id="GO:0031145">
    <property type="term" value="P:anaphase-promoting complex-dependent catabolic process"/>
    <property type="evidence" value="ECO:0007669"/>
    <property type="project" value="TreeGrafter"/>
</dbReference>
<dbReference type="InterPro" id="IPR037679">
    <property type="entry name" value="Apc5"/>
</dbReference>
<dbReference type="GO" id="GO:0070979">
    <property type="term" value="P:protein K11-linked ubiquitination"/>
    <property type="evidence" value="ECO:0007669"/>
    <property type="project" value="TreeGrafter"/>
</dbReference>
<sequence>MDSETYIAKTSVLTPHKISLLVLLSIYFETAIEDDLLETLLFFLIEKISNEHRFPEPTLQEFCDEIHRKTCPLLKVCTEIQRECKSSLEQALLTHLTSMESPHDLIELIKDSKKLTTNEENDPPLGKYSILGIFVRRCYIESEKLMFDDISRLYNAFVKYKTDKIAMFSKKGKENMDFCYKPDEFSSILSEVSHRYHMCKQDLIAKCDAESFSHYIITQLRKYGGILPSELESKLRVIHKRMPEISTIYYIDYVNCMQSGEYEGALTNFYKYSNFCPEDVENRNWYQYVLLNLVVLHAKFGHKEQALLAIREAIEMARENNDQECLRFALSWLYRLKSNEPTATKQVDATDQQMLDSLISKAKQSNFIYLQSLGELGNSQRQIQQGASPTEVFESLLRSSILNMNCPFKTMRFQGQLLNASVWQIYGNVALSALYSSEVIGHSDTSPEDLVTAYCQIADLHVSYGNYEQALKLLEESKEKFLGIRRAALQWVVCLEKVLYQRCFARDERASIEALEVQLRGSCQDDEVLQDDFNYNRALYLARIDRPDEAMDLLHELIQKSSRLGSQNQMLVANHYLKLAEIRIETEDPTSALPYVLSSLCISERFHHQSCYFMAKIRLAQILLHFNLAARAKTMIENIMPVILAEHTLRMQSVGYFIYAQCLLGCITLDIKAQREQSILWNDVLIPLRRAQTGFQRLESISELIDVVQVIVYVYNASGDLVQRDSAASYFKKLYLKQQENQRKQPDLDIIYYTRFIRDQCQKFDKIVCNV</sequence>
<dbReference type="GO" id="GO:0051301">
    <property type="term" value="P:cell division"/>
    <property type="evidence" value="ECO:0007669"/>
    <property type="project" value="UniProtKB-KW"/>
</dbReference>
<protein>
    <recommendedName>
        <fullName evidence="2">Anaphase-promoting complex subunit 5</fullName>
    </recommendedName>
    <alternativeName>
        <fullName evidence="7">Cyclosome subunit 5</fullName>
    </alternativeName>
</protein>
<evidence type="ECO:0000256" key="8">
    <source>
        <dbReference type="ARBA" id="ARBA00045696"/>
    </source>
</evidence>
<evidence type="ECO:0000256" key="2">
    <source>
        <dbReference type="ARBA" id="ARBA00016066"/>
    </source>
</evidence>
<evidence type="ECO:0000256" key="6">
    <source>
        <dbReference type="ARBA" id="ARBA00023306"/>
    </source>
</evidence>
<dbReference type="Gene3D" id="1.25.40.10">
    <property type="entry name" value="Tetratricopeptide repeat domain"/>
    <property type="match status" value="1"/>
</dbReference>
<dbReference type="SUPFAM" id="SSF48452">
    <property type="entry name" value="TPR-like"/>
    <property type="match status" value="2"/>
</dbReference>
<dbReference type="EMBL" id="WTPW01000183">
    <property type="protein sequence ID" value="KAF0538292.1"/>
    <property type="molecule type" value="Genomic_DNA"/>
</dbReference>
<keyword evidence="6" id="KW-0131">Cell cycle</keyword>